<evidence type="ECO:0000313" key="1">
    <source>
        <dbReference type="EMBL" id="SMD32564.1"/>
    </source>
</evidence>
<organism evidence="1 2">
    <name type="scientific">Reichenbachiella faecimaris</name>
    <dbReference type="NCBI Taxonomy" id="692418"/>
    <lineage>
        <taxon>Bacteria</taxon>
        <taxon>Pseudomonadati</taxon>
        <taxon>Bacteroidota</taxon>
        <taxon>Cytophagia</taxon>
        <taxon>Cytophagales</taxon>
        <taxon>Reichenbachiellaceae</taxon>
        <taxon>Reichenbachiella</taxon>
    </lineage>
</organism>
<dbReference type="EMBL" id="FWYF01000001">
    <property type="protein sequence ID" value="SMD32564.1"/>
    <property type="molecule type" value="Genomic_DNA"/>
</dbReference>
<dbReference type="STRING" id="692418.SAMN04488029_0911"/>
<evidence type="ECO:0000313" key="2">
    <source>
        <dbReference type="Proteomes" id="UP000192472"/>
    </source>
</evidence>
<proteinExistence type="predicted"/>
<accession>A0A1W2G7T0</accession>
<sequence length="93" mass="11153">MEGSSVKQIIELPSERFEEFIENQNKILGALENLKMVPRPEFLTASEFMFQAKIGRWKFDQLRDQNRIKVIRRGKKLYVPESEVNRYFLEEDE</sequence>
<keyword evidence="2" id="KW-1185">Reference proteome</keyword>
<dbReference type="Proteomes" id="UP000192472">
    <property type="component" value="Unassembled WGS sequence"/>
</dbReference>
<dbReference type="AlphaFoldDB" id="A0A1W2G7T0"/>
<name>A0A1W2G7T0_REIFA</name>
<dbReference type="OrthoDB" id="673390at2"/>
<reference evidence="1 2" key="1">
    <citation type="submission" date="2017-04" db="EMBL/GenBank/DDBJ databases">
        <authorList>
            <person name="Afonso C.L."/>
            <person name="Miller P.J."/>
            <person name="Scott M.A."/>
            <person name="Spackman E."/>
            <person name="Goraichik I."/>
            <person name="Dimitrov K.M."/>
            <person name="Suarez D.L."/>
            <person name="Swayne D.E."/>
        </authorList>
    </citation>
    <scope>NUCLEOTIDE SEQUENCE [LARGE SCALE GENOMIC DNA]</scope>
    <source>
        <strain evidence="1 2">DSM 26133</strain>
    </source>
</reference>
<gene>
    <name evidence="1" type="ORF">SAMN04488029_0911</name>
</gene>
<dbReference type="RefSeq" id="WP_084371218.1">
    <property type="nucleotide sequence ID" value="NZ_FWYF01000001.1"/>
</dbReference>
<evidence type="ECO:0008006" key="3">
    <source>
        <dbReference type="Google" id="ProtNLM"/>
    </source>
</evidence>
<protein>
    <recommendedName>
        <fullName evidence="3">Helix-turn-helix domain-containing protein</fullName>
    </recommendedName>
</protein>